<gene>
    <name evidence="15" type="ORF">CSUI_009477</name>
</gene>
<keyword evidence="5 11" id="KW-0863">Zinc-finger</keyword>
<dbReference type="EMBL" id="MIGC01005669">
    <property type="protein sequence ID" value="PHJ16707.1"/>
    <property type="molecule type" value="Genomic_DNA"/>
</dbReference>
<dbReference type="SUPFAM" id="SSF57756">
    <property type="entry name" value="Retrovirus zinc finger-like domains"/>
    <property type="match status" value="1"/>
</dbReference>
<feature type="region of interest" description="Disordered" evidence="12">
    <location>
        <begin position="365"/>
        <end position="443"/>
    </location>
</feature>
<dbReference type="InterPro" id="IPR047086">
    <property type="entry name" value="SF1-HH_sf"/>
</dbReference>
<evidence type="ECO:0000256" key="10">
    <source>
        <dbReference type="PROSITE-ProRule" id="PRU00117"/>
    </source>
</evidence>
<dbReference type="GO" id="GO:0003729">
    <property type="term" value="F:mRNA binding"/>
    <property type="evidence" value="ECO:0007669"/>
    <property type="project" value="TreeGrafter"/>
</dbReference>
<accession>A0A2C6KGN9</accession>
<evidence type="ECO:0000256" key="8">
    <source>
        <dbReference type="ARBA" id="ARBA00023187"/>
    </source>
</evidence>
<evidence type="ECO:0000259" key="13">
    <source>
        <dbReference type="SMART" id="SM00322"/>
    </source>
</evidence>
<feature type="region of interest" description="Disordered" evidence="12">
    <location>
        <begin position="89"/>
        <end position="108"/>
    </location>
</feature>
<dbReference type="AlphaFoldDB" id="A0A2C6KGN9"/>
<dbReference type="GeneID" id="94432804"/>
<dbReference type="InterPro" id="IPR055256">
    <property type="entry name" value="KH_1_KHDC4/BBP-like"/>
</dbReference>
<dbReference type="GO" id="GO:0005681">
    <property type="term" value="C:spliceosomal complex"/>
    <property type="evidence" value="ECO:0007669"/>
    <property type="project" value="UniProtKB-KW"/>
</dbReference>
<dbReference type="InterPro" id="IPR045071">
    <property type="entry name" value="BBP-like"/>
</dbReference>
<protein>
    <recommendedName>
        <fullName evidence="11">Branchpoint-bridging protein</fullName>
    </recommendedName>
</protein>
<proteinExistence type="inferred from homology"/>
<dbReference type="InterPro" id="IPR032570">
    <property type="entry name" value="SF1-HH"/>
</dbReference>
<name>A0A2C6KGN9_9APIC</name>
<dbReference type="SMART" id="SM00322">
    <property type="entry name" value="KH"/>
    <property type="match status" value="1"/>
</dbReference>
<dbReference type="SMART" id="SM00343">
    <property type="entry name" value="ZnF_C2HC"/>
    <property type="match status" value="2"/>
</dbReference>
<dbReference type="Pfam" id="PF16275">
    <property type="entry name" value="SF1-HH"/>
    <property type="match status" value="1"/>
</dbReference>
<evidence type="ECO:0000313" key="15">
    <source>
        <dbReference type="EMBL" id="PHJ16707.1"/>
    </source>
</evidence>
<dbReference type="InterPro" id="IPR036875">
    <property type="entry name" value="Znf_CCHC_sf"/>
</dbReference>
<evidence type="ECO:0000256" key="11">
    <source>
        <dbReference type="RuleBase" id="RU367126"/>
    </source>
</evidence>
<feature type="non-terminal residue" evidence="15">
    <location>
        <position position="443"/>
    </location>
</feature>
<keyword evidence="6 11" id="KW-0862">Zinc</keyword>
<dbReference type="Pfam" id="PF22675">
    <property type="entry name" value="KH-I_KHDC4-BBP"/>
    <property type="match status" value="1"/>
</dbReference>
<feature type="domain" description="CCHC-type" evidence="14">
    <location>
        <begin position="270"/>
        <end position="286"/>
    </location>
</feature>
<dbReference type="OrthoDB" id="6777263at2759"/>
<feature type="compositionally biased region" description="Basic and acidic residues" evidence="12">
    <location>
        <begin position="196"/>
        <end position="207"/>
    </location>
</feature>
<feature type="compositionally biased region" description="Polar residues" evidence="12">
    <location>
        <begin position="370"/>
        <end position="388"/>
    </location>
</feature>
<dbReference type="InterPro" id="IPR036612">
    <property type="entry name" value="KH_dom_type_1_sf"/>
</dbReference>
<evidence type="ECO:0000259" key="14">
    <source>
        <dbReference type="SMART" id="SM00343"/>
    </source>
</evidence>
<dbReference type="PROSITE" id="PS50084">
    <property type="entry name" value="KH_TYPE_1"/>
    <property type="match status" value="1"/>
</dbReference>
<evidence type="ECO:0000256" key="2">
    <source>
        <dbReference type="ARBA" id="ARBA00010382"/>
    </source>
</evidence>
<keyword evidence="4 11" id="KW-0479">Metal-binding</keyword>
<reference evidence="15 16" key="1">
    <citation type="journal article" date="2017" name="Int. J. Parasitol.">
        <title>The genome of the protozoan parasite Cystoisospora suis and a reverse vaccinology approach to identify vaccine candidates.</title>
        <authorList>
            <person name="Palmieri N."/>
            <person name="Shrestha A."/>
            <person name="Ruttkowski B."/>
            <person name="Beck T."/>
            <person name="Vogl C."/>
            <person name="Tomley F."/>
            <person name="Blake D.P."/>
            <person name="Joachim A."/>
        </authorList>
    </citation>
    <scope>NUCLEOTIDE SEQUENCE [LARGE SCALE GENOMIC DNA]</scope>
    <source>
        <strain evidence="15 16">Wien I</strain>
    </source>
</reference>
<keyword evidence="8 11" id="KW-0508">mRNA splicing</keyword>
<dbReference type="PANTHER" id="PTHR11208:SF45">
    <property type="entry name" value="SPLICING FACTOR 1"/>
    <property type="match status" value="1"/>
</dbReference>
<dbReference type="Gene3D" id="3.30.1370.10">
    <property type="entry name" value="K Homology domain, type 1"/>
    <property type="match status" value="1"/>
</dbReference>
<evidence type="ECO:0000313" key="16">
    <source>
        <dbReference type="Proteomes" id="UP000221165"/>
    </source>
</evidence>
<feature type="region of interest" description="Disordered" evidence="12">
    <location>
        <begin position="192"/>
        <end position="211"/>
    </location>
</feature>
<evidence type="ECO:0000256" key="7">
    <source>
        <dbReference type="ARBA" id="ARBA00022884"/>
    </source>
</evidence>
<feature type="compositionally biased region" description="Gly residues" evidence="12">
    <location>
        <begin position="322"/>
        <end position="331"/>
    </location>
</feature>
<dbReference type="Gene3D" id="4.10.60.10">
    <property type="entry name" value="Zinc finger, CCHC-type"/>
    <property type="match status" value="1"/>
</dbReference>
<comment type="function">
    <text evidence="11">Necessary for the splicing of pre-mRNA. Has a role in the recognition of the branch site (5'-UACUAAC-3'), the pyrimidine tract and the 3'-splice site at the 3'-end of introns.</text>
</comment>
<feature type="compositionally biased region" description="Polar residues" evidence="12">
    <location>
        <begin position="396"/>
        <end position="411"/>
    </location>
</feature>
<evidence type="ECO:0000256" key="12">
    <source>
        <dbReference type="SAM" id="MobiDB-lite"/>
    </source>
</evidence>
<dbReference type="SUPFAM" id="SSF54791">
    <property type="entry name" value="Eukaryotic type KH-domain (KH-domain type I)"/>
    <property type="match status" value="1"/>
</dbReference>
<keyword evidence="9 11" id="KW-0539">Nucleus</keyword>
<evidence type="ECO:0000256" key="5">
    <source>
        <dbReference type="ARBA" id="ARBA00022771"/>
    </source>
</evidence>
<organism evidence="15 16">
    <name type="scientific">Cystoisospora suis</name>
    <dbReference type="NCBI Taxonomy" id="483139"/>
    <lineage>
        <taxon>Eukaryota</taxon>
        <taxon>Sar</taxon>
        <taxon>Alveolata</taxon>
        <taxon>Apicomplexa</taxon>
        <taxon>Conoidasida</taxon>
        <taxon>Coccidia</taxon>
        <taxon>Eucoccidiorida</taxon>
        <taxon>Eimeriorina</taxon>
        <taxon>Sarcocystidae</taxon>
        <taxon>Cystoisospora</taxon>
    </lineage>
</organism>
<dbReference type="VEuPathDB" id="ToxoDB:CSUI_009477"/>
<evidence type="ECO:0000256" key="1">
    <source>
        <dbReference type="ARBA" id="ARBA00004123"/>
    </source>
</evidence>
<keyword evidence="11" id="KW-0747">Spliceosome</keyword>
<comment type="subcellular location">
    <subcellularLocation>
        <location evidence="1 11">Nucleus</location>
    </subcellularLocation>
</comment>
<dbReference type="InterPro" id="IPR004087">
    <property type="entry name" value="KH_dom"/>
</dbReference>
<dbReference type="GO" id="GO:0008270">
    <property type="term" value="F:zinc ion binding"/>
    <property type="evidence" value="ECO:0007669"/>
    <property type="project" value="UniProtKB-UniRule"/>
</dbReference>
<feature type="compositionally biased region" description="Pro residues" evidence="12">
    <location>
        <begin position="412"/>
        <end position="422"/>
    </location>
</feature>
<feature type="compositionally biased region" description="Basic and acidic residues" evidence="12">
    <location>
        <begin position="18"/>
        <end position="32"/>
    </location>
</feature>
<feature type="region of interest" description="Disordered" evidence="12">
    <location>
        <begin position="12"/>
        <end position="47"/>
    </location>
</feature>
<feature type="region of interest" description="Disordered" evidence="12">
    <location>
        <begin position="322"/>
        <end position="353"/>
    </location>
</feature>
<dbReference type="PANTHER" id="PTHR11208">
    <property type="entry name" value="RNA-BINDING PROTEIN RELATED"/>
    <property type="match status" value="1"/>
</dbReference>
<evidence type="ECO:0000256" key="9">
    <source>
        <dbReference type="ARBA" id="ARBA00023242"/>
    </source>
</evidence>
<feature type="domain" description="K Homology" evidence="13">
    <location>
        <begin position="150"/>
        <end position="238"/>
    </location>
</feature>
<keyword evidence="3 11" id="KW-0507">mRNA processing</keyword>
<sequence>MSIEQLMALVPLEAALGSKEKSGRKSRWERPKTKTKGASKWGPLEDKEFLPPPYVDLPVGMTPPQMDRFLREQRFDELSRKLATGELEFEDPDIRPPSPPPIYDRNGSRINTRDVRVKNAMTVEHQRLTEFMVKHLPGFVPPPDWKPMKKIRRIEIPLDKYPDYNFMGIIIGPRGCNHKRLEAESGATISVRGRGTQKEGKKDHQSEEEATMPMHVHICAETEEILEKAVTMIEPLLDPLHPAHEEFKKRGLEQLALVNGVNYTDLDQRRCPICQGTGHLAQDCPDAQELQPFKKAEVRCALCGDFGHVTMDCKLRRLNPQAGGGAGGAGGPQPPPPSSSAPVGGDGNPRNRADQMKMDAEYRKMMSELTGESTLDSLDGPSHSSYNGGENRDTSRSSPYASSTPNAHQSYTPPPGVSPSPGAPNHFSTGGGLSPYSNSSSSY</sequence>
<evidence type="ECO:0000256" key="4">
    <source>
        <dbReference type="ARBA" id="ARBA00022723"/>
    </source>
</evidence>
<keyword evidence="16" id="KW-1185">Reference proteome</keyword>
<dbReference type="RefSeq" id="XP_067918432.1">
    <property type="nucleotide sequence ID" value="XM_068069593.1"/>
</dbReference>
<dbReference type="GO" id="GO:0048024">
    <property type="term" value="P:regulation of mRNA splicing, via spliceosome"/>
    <property type="evidence" value="ECO:0007669"/>
    <property type="project" value="TreeGrafter"/>
</dbReference>
<evidence type="ECO:0000256" key="6">
    <source>
        <dbReference type="ARBA" id="ARBA00022833"/>
    </source>
</evidence>
<keyword evidence="7 10" id="KW-0694">RNA-binding</keyword>
<dbReference type="GO" id="GO:0045131">
    <property type="term" value="F:pre-mRNA branch point binding"/>
    <property type="evidence" value="ECO:0007669"/>
    <property type="project" value="UniProtKB-UniRule"/>
</dbReference>
<dbReference type="InterPro" id="IPR001878">
    <property type="entry name" value="Znf_CCHC"/>
</dbReference>
<comment type="caution">
    <text evidence="15">The sequence shown here is derived from an EMBL/GenBank/DDBJ whole genome shotgun (WGS) entry which is preliminary data.</text>
</comment>
<dbReference type="Proteomes" id="UP000221165">
    <property type="component" value="Unassembled WGS sequence"/>
</dbReference>
<comment type="similarity">
    <text evidence="2 11">Belongs to the BBP/SF1 family.</text>
</comment>
<dbReference type="CDD" id="cd02395">
    <property type="entry name" value="KH-I_BBP"/>
    <property type="match status" value="1"/>
</dbReference>
<feature type="domain" description="CCHC-type" evidence="14">
    <location>
        <begin position="299"/>
        <end position="315"/>
    </location>
</feature>
<feature type="compositionally biased region" description="Low complexity" evidence="12">
    <location>
        <begin position="434"/>
        <end position="443"/>
    </location>
</feature>
<evidence type="ECO:0000256" key="3">
    <source>
        <dbReference type="ARBA" id="ARBA00022664"/>
    </source>
</evidence>
<dbReference type="GO" id="GO:0000398">
    <property type="term" value="P:mRNA splicing, via spliceosome"/>
    <property type="evidence" value="ECO:0007669"/>
    <property type="project" value="UniProtKB-UniRule"/>
</dbReference>
<dbReference type="Gene3D" id="6.10.140.1790">
    <property type="match status" value="1"/>
</dbReference>